<dbReference type="EMBL" id="CAJVPJ010000459">
    <property type="protein sequence ID" value="CAG8526780.1"/>
    <property type="molecule type" value="Genomic_DNA"/>
</dbReference>
<dbReference type="Gene3D" id="4.10.280.10">
    <property type="entry name" value="Helix-loop-helix DNA-binding domain"/>
    <property type="match status" value="1"/>
</dbReference>
<comment type="subcellular location">
    <subcellularLocation>
        <location evidence="4">Nucleus</location>
    </subcellularLocation>
</comment>
<evidence type="ECO:0000313" key="16">
    <source>
        <dbReference type="Proteomes" id="UP000789572"/>
    </source>
</evidence>
<keyword evidence="12" id="KW-0539">Nucleus</keyword>
<dbReference type="CDD" id="cd00844">
    <property type="entry name" value="MPP_Dbr1_N"/>
    <property type="match status" value="1"/>
</dbReference>
<organism evidence="15 16">
    <name type="scientific">Paraglomus occultum</name>
    <dbReference type="NCBI Taxonomy" id="144539"/>
    <lineage>
        <taxon>Eukaryota</taxon>
        <taxon>Fungi</taxon>
        <taxon>Fungi incertae sedis</taxon>
        <taxon>Mucoromycota</taxon>
        <taxon>Glomeromycotina</taxon>
        <taxon>Glomeromycetes</taxon>
        <taxon>Paraglomerales</taxon>
        <taxon>Paraglomeraceae</taxon>
        <taxon>Paraglomus</taxon>
    </lineage>
</organism>
<evidence type="ECO:0000256" key="6">
    <source>
        <dbReference type="ARBA" id="ARBA00022664"/>
    </source>
</evidence>
<accession>A0A9N9ADD7</accession>
<feature type="compositionally biased region" description="Polar residues" evidence="13">
    <location>
        <begin position="442"/>
        <end position="501"/>
    </location>
</feature>
<keyword evidence="8" id="KW-0378">Hydrolase</keyword>
<evidence type="ECO:0000256" key="8">
    <source>
        <dbReference type="ARBA" id="ARBA00022801"/>
    </source>
</evidence>
<dbReference type="GO" id="GO:0008419">
    <property type="term" value="F:RNA lariat debranching enzyme activity"/>
    <property type="evidence" value="ECO:0007669"/>
    <property type="project" value="TreeGrafter"/>
</dbReference>
<feature type="domain" description="BHLH" evidence="14">
    <location>
        <begin position="587"/>
        <end position="635"/>
    </location>
</feature>
<dbReference type="PANTHER" id="PTHR12849:SF0">
    <property type="entry name" value="LARIAT DEBRANCHING ENZYME"/>
    <property type="match status" value="1"/>
</dbReference>
<dbReference type="GO" id="GO:0003700">
    <property type="term" value="F:DNA-binding transcription factor activity"/>
    <property type="evidence" value="ECO:0007669"/>
    <property type="project" value="InterPro"/>
</dbReference>
<dbReference type="Proteomes" id="UP000789572">
    <property type="component" value="Unassembled WGS sequence"/>
</dbReference>
<dbReference type="InterPro" id="IPR047206">
    <property type="entry name" value="bHLHzip_scCBP1-like"/>
</dbReference>
<feature type="compositionally biased region" description="Polar residues" evidence="13">
    <location>
        <begin position="288"/>
        <end position="302"/>
    </location>
</feature>
<dbReference type="CDD" id="cd11398">
    <property type="entry name" value="bHLHzip_scCBP1"/>
    <property type="match status" value="1"/>
</dbReference>
<dbReference type="GO" id="GO:0046983">
    <property type="term" value="F:protein dimerization activity"/>
    <property type="evidence" value="ECO:0007669"/>
    <property type="project" value="InterPro"/>
</dbReference>
<evidence type="ECO:0000256" key="4">
    <source>
        <dbReference type="ARBA" id="ARBA00004123"/>
    </source>
</evidence>
<evidence type="ECO:0000256" key="13">
    <source>
        <dbReference type="SAM" id="MobiDB-lite"/>
    </source>
</evidence>
<feature type="compositionally biased region" description="Polar residues" evidence="13">
    <location>
        <begin position="405"/>
        <end position="417"/>
    </location>
</feature>
<dbReference type="SMART" id="SM00353">
    <property type="entry name" value="HLH"/>
    <property type="match status" value="1"/>
</dbReference>
<keyword evidence="16" id="KW-1185">Reference proteome</keyword>
<protein>
    <submittedName>
        <fullName evidence="15">941_t:CDS:1</fullName>
    </submittedName>
</protein>
<evidence type="ECO:0000256" key="5">
    <source>
        <dbReference type="ARBA" id="ARBA00006045"/>
    </source>
</evidence>
<dbReference type="InterPro" id="IPR029052">
    <property type="entry name" value="Metallo-depent_PP-like"/>
</dbReference>
<dbReference type="Pfam" id="PF00010">
    <property type="entry name" value="HLH"/>
    <property type="match status" value="1"/>
</dbReference>
<evidence type="ECO:0000256" key="11">
    <source>
        <dbReference type="ARBA" id="ARBA00023211"/>
    </source>
</evidence>
<dbReference type="FunFam" id="3.60.21.10:FF:000035">
    <property type="entry name" value="Lariat debranching enzyme"/>
    <property type="match status" value="1"/>
</dbReference>
<dbReference type="InterPro" id="IPR036638">
    <property type="entry name" value="HLH_DNA-bd_sf"/>
</dbReference>
<evidence type="ECO:0000256" key="1">
    <source>
        <dbReference type="ARBA" id="ARBA00001936"/>
    </source>
</evidence>
<feature type="compositionally biased region" description="Basic and acidic residues" evidence="13">
    <location>
        <begin position="591"/>
        <end position="601"/>
    </location>
</feature>
<comment type="cofactor">
    <cofactor evidence="2">
        <name>Zn(2+)</name>
        <dbReference type="ChEBI" id="CHEBI:29105"/>
    </cofactor>
</comment>
<dbReference type="GO" id="GO:0046872">
    <property type="term" value="F:metal ion binding"/>
    <property type="evidence" value="ECO:0007669"/>
    <property type="project" value="UniProtKB-KW"/>
</dbReference>
<dbReference type="SUPFAM" id="SSF56300">
    <property type="entry name" value="Metallo-dependent phosphatases"/>
    <property type="match status" value="1"/>
</dbReference>
<dbReference type="Pfam" id="PF05011">
    <property type="entry name" value="DBR1"/>
    <property type="match status" value="1"/>
</dbReference>
<evidence type="ECO:0000256" key="10">
    <source>
        <dbReference type="ARBA" id="ARBA00023004"/>
    </source>
</evidence>
<dbReference type="InterPro" id="IPR007708">
    <property type="entry name" value="DBR1_C"/>
</dbReference>
<dbReference type="InterPro" id="IPR011598">
    <property type="entry name" value="bHLH_dom"/>
</dbReference>
<feature type="compositionally biased region" description="Low complexity" evidence="13">
    <location>
        <begin position="502"/>
        <end position="515"/>
    </location>
</feature>
<evidence type="ECO:0000259" key="14">
    <source>
        <dbReference type="PROSITE" id="PS50888"/>
    </source>
</evidence>
<feature type="region of interest" description="Disordered" evidence="13">
    <location>
        <begin position="442"/>
        <end position="601"/>
    </location>
</feature>
<evidence type="ECO:0000256" key="2">
    <source>
        <dbReference type="ARBA" id="ARBA00001947"/>
    </source>
</evidence>
<keyword evidence="10" id="KW-0408">Iron</keyword>
<feature type="compositionally biased region" description="Pro residues" evidence="13">
    <location>
        <begin position="537"/>
        <end position="546"/>
    </location>
</feature>
<dbReference type="GO" id="GO:0000398">
    <property type="term" value="P:mRNA splicing, via spliceosome"/>
    <property type="evidence" value="ECO:0007669"/>
    <property type="project" value="TreeGrafter"/>
</dbReference>
<evidence type="ECO:0000256" key="7">
    <source>
        <dbReference type="ARBA" id="ARBA00022723"/>
    </source>
</evidence>
<keyword evidence="6" id="KW-0507">mRNA processing</keyword>
<dbReference type="SMART" id="SM01124">
    <property type="entry name" value="DBR1"/>
    <property type="match status" value="1"/>
</dbReference>
<keyword evidence="7" id="KW-0479">Metal-binding</keyword>
<evidence type="ECO:0000256" key="3">
    <source>
        <dbReference type="ARBA" id="ARBA00001954"/>
    </source>
</evidence>
<dbReference type="SUPFAM" id="SSF47459">
    <property type="entry name" value="HLH, helix-loop-helix DNA-binding domain"/>
    <property type="match status" value="1"/>
</dbReference>
<dbReference type="PANTHER" id="PTHR12849">
    <property type="entry name" value="RNA LARIAT DEBRANCHING ENZYME"/>
    <property type="match status" value="1"/>
</dbReference>
<feature type="region of interest" description="Disordered" evidence="13">
    <location>
        <begin position="282"/>
        <end position="302"/>
    </location>
</feature>
<comment type="similarity">
    <text evidence="5">Belongs to the lariat debranching enzyme family.</text>
</comment>
<dbReference type="AlphaFoldDB" id="A0A9N9ADD7"/>
<dbReference type="InterPro" id="IPR041816">
    <property type="entry name" value="Dbr1_N"/>
</dbReference>
<name>A0A9N9ADD7_9GLOM</name>
<keyword evidence="11" id="KW-0464">Manganese</keyword>
<keyword evidence="9" id="KW-0862">Zinc</keyword>
<sequence>MRIAVEGCCHGTLDVIYKTLKHIEQVDKIKIDLLLICGDFQSIRNTIDLDSLAVPARYRSLGTFHKYYSGQSKAPYPTLFIGGNHEASNYLWELYHGGWVCKNIYYLGSAGVVRFGGVRIGGISGIYKDKHYSCGHYEKLPYSDNTLRSVYHVRKYEVFKLSQIRQKLDIFMSHDWPRGVEQFGDVQNLVRMKPFFKNEIENNTLGTPACEELLWKLKPKYWFAAHLHVKFAAVVPHSTAATNKHQDKKIQFMSNPDEIVMDLDDEEDIDNNVIDDIDRVGNRDTDSASEMQNPVNSDGQINENESNVVTRFLSLDKCLPRRDFLQVIEIPDAQGPMDFMYDEEWLAITKVLHPYLSLNSHQPQLPPEEEVRQAIDEKLEWVRSTIGQSESGLLIPKNFRPTAPSHDQLTSDPSLSKNARREYLNPQTEEFTTLLEITNKINPNGQRTHTQTQAPFKENPQNAQQGNQNKDESQPVTVNSQTQQKIQNIQPSSTSQSNLTIQQQHSSQTQAQLQSVAQHNPGTPLAPKQEPVAIHPAPLPIQPAPMTPQHAIPQASPLRPNSLTPSSTPQSSPSGKPPVGSEEWHRQRRENHKEVERRRRDTINQGINELAKIVPGCEKNKGSILQRAVQYIQQLKENEAANIEKWTLEKLLTDQAIQDLQAQVDLLKTDNQRLRTELDESQGPKKKQRTE</sequence>
<dbReference type="OrthoDB" id="248923at2759"/>
<dbReference type="Gene3D" id="3.60.21.10">
    <property type="match status" value="1"/>
</dbReference>
<comment type="caution">
    <text evidence="15">The sequence shown here is derived from an EMBL/GenBank/DDBJ whole genome shotgun (WGS) entry which is preliminary data.</text>
</comment>
<comment type="cofactor">
    <cofactor evidence="3">
        <name>Fe(2+)</name>
        <dbReference type="ChEBI" id="CHEBI:29033"/>
    </cofactor>
</comment>
<feature type="compositionally biased region" description="Low complexity" evidence="13">
    <location>
        <begin position="560"/>
        <end position="578"/>
    </location>
</feature>
<dbReference type="Pfam" id="PF00149">
    <property type="entry name" value="Metallophos"/>
    <property type="match status" value="1"/>
</dbReference>
<evidence type="ECO:0000256" key="9">
    <source>
        <dbReference type="ARBA" id="ARBA00022833"/>
    </source>
</evidence>
<dbReference type="InterPro" id="IPR004843">
    <property type="entry name" value="Calcineurin-like_PHP"/>
</dbReference>
<evidence type="ECO:0000313" key="15">
    <source>
        <dbReference type="EMBL" id="CAG8526780.1"/>
    </source>
</evidence>
<dbReference type="GO" id="GO:0005634">
    <property type="term" value="C:nucleus"/>
    <property type="evidence" value="ECO:0007669"/>
    <property type="project" value="UniProtKB-SubCell"/>
</dbReference>
<feature type="region of interest" description="Disordered" evidence="13">
    <location>
        <begin position="393"/>
        <end position="419"/>
    </location>
</feature>
<dbReference type="PROSITE" id="PS50888">
    <property type="entry name" value="BHLH"/>
    <property type="match status" value="1"/>
</dbReference>
<comment type="cofactor">
    <cofactor evidence="1">
        <name>Mn(2+)</name>
        <dbReference type="ChEBI" id="CHEBI:29035"/>
    </cofactor>
</comment>
<proteinExistence type="inferred from homology"/>
<evidence type="ECO:0000256" key="12">
    <source>
        <dbReference type="ARBA" id="ARBA00023242"/>
    </source>
</evidence>
<reference evidence="15" key="1">
    <citation type="submission" date="2021-06" db="EMBL/GenBank/DDBJ databases">
        <authorList>
            <person name="Kallberg Y."/>
            <person name="Tangrot J."/>
            <person name="Rosling A."/>
        </authorList>
    </citation>
    <scope>NUCLEOTIDE SEQUENCE</scope>
    <source>
        <strain evidence="15">IA702</strain>
    </source>
</reference>
<gene>
    <name evidence="15" type="ORF">POCULU_LOCUS3857</name>
</gene>